<evidence type="ECO:0000313" key="3">
    <source>
        <dbReference type="EMBL" id="KXN72664.1"/>
    </source>
</evidence>
<keyword evidence="2" id="KW-0812">Transmembrane</keyword>
<organism evidence="3 4">
    <name type="scientific">Conidiobolus coronatus (strain ATCC 28846 / CBS 209.66 / NRRL 28638)</name>
    <name type="common">Delacroixia coronata</name>
    <dbReference type="NCBI Taxonomy" id="796925"/>
    <lineage>
        <taxon>Eukaryota</taxon>
        <taxon>Fungi</taxon>
        <taxon>Fungi incertae sedis</taxon>
        <taxon>Zoopagomycota</taxon>
        <taxon>Entomophthoromycotina</taxon>
        <taxon>Entomophthoromycetes</taxon>
        <taxon>Entomophthorales</taxon>
        <taxon>Ancylistaceae</taxon>
        <taxon>Conidiobolus</taxon>
    </lineage>
</organism>
<gene>
    <name evidence="3" type="ORF">CONCODRAFT_4526</name>
</gene>
<dbReference type="AlphaFoldDB" id="A0A137PCD1"/>
<dbReference type="EMBL" id="KQ964449">
    <property type="protein sequence ID" value="KXN72664.1"/>
    <property type="molecule type" value="Genomic_DNA"/>
</dbReference>
<feature type="region of interest" description="Disordered" evidence="1">
    <location>
        <begin position="138"/>
        <end position="158"/>
    </location>
</feature>
<evidence type="ECO:0000256" key="2">
    <source>
        <dbReference type="SAM" id="Phobius"/>
    </source>
</evidence>
<dbReference type="Proteomes" id="UP000070444">
    <property type="component" value="Unassembled WGS sequence"/>
</dbReference>
<evidence type="ECO:0000256" key="1">
    <source>
        <dbReference type="SAM" id="MobiDB-lite"/>
    </source>
</evidence>
<accession>A0A137PCD1</accession>
<feature type="region of interest" description="Disordered" evidence="1">
    <location>
        <begin position="68"/>
        <end position="94"/>
    </location>
</feature>
<protein>
    <submittedName>
        <fullName evidence="3">Uncharacterized protein</fullName>
    </submittedName>
</protein>
<feature type="region of interest" description="Disordered" evidence="1">
    <location>
        <begin position="185"/>
        <end position="209"/>
    </location>
</feature>
<feature type="transmembrane region" description="Helical" evidence="2">
    <location>
        <begin position="12"/>
        <end position="37"/>
    </location>
</feature>
<reference evidence="3 4" key="1">
    <citation type="journal article" date="2015" name="Genome Biol. Evol.">
        <title>Phylogenomic analyses indicate that early fungi evolved digesting cell walls of algal ancestors of land plants.</title>
        <authorList>
            <person name="Chang Y."/>
            <person name="Wang S."/>
            <person name="Sekimoto S."/>
            <person name="Aerts A.L."/>
            <person name="Choi C."/>
            <person name="Clum A."/>
            <person name="LaButti K.M."/>
            <person name="Lindquist E.A."/>
            <person name="Yee Ngan C."/>
            <person name="Ohm R.A."/>
            <person name="Salamov A.A."/>
            <person name="Grigoriev I.V."/>
            <person name="Spatafora J.W."/>
            <person name="Berbee M.L."/>
        </authorList>
    </citation>
    <scope>NUCLEOTIDE SEQUENCE [LARGE SCALE GENOMIC DNA]</scope>
    <source>
        <strain evidence="3 4">NRRL 28638</strain>
    </source>
</reference>
<keyword evidence="4" id="KW-1185">Reference proteome</keyword>
<keyword evidence="2" id="KW-0472">Membrane</keyword>
<sequence length="221" mass="22506">MSTFKPHNQYQLILIYYLPNLINMQNLAIFSVIIASISAAPQSYAQAPVSYTPTAITTPVHGAAQWGSTSQSGYSTGNTATTDSEIHAGTSTNFGQSITNSGSVGTNYANQASSSNTVGGSQTQYSSATNTPSYGSYDSYGSTSSGQSQTVGGQVNNFSNSANSGSSVVGGFVTQGVSGTAYTNSQLSSGGSTTNTNSGNSASYAGGSSWSKPATTYGSYY</sequence>
<keyword evidence="2" id="KW-1133">Transmembrane helix</keyword>
<evidence type="ECO:0000313" key="4">
    <source>
        <dbReference type="Proteomes" id="UP000070444"/>
    </source>
</evidence>
<name>A0A137PCD1_CONC2</name>
<proteinExistence type="predicted"/>